<protein>
    <submittedName>
        <fullName evidence="1">Uncharacterized protein</fullName>
    </submittedName>
</protein>
<sequence length="69" mass="7749">MCKRDREYTDAELSAENAQYRFANLCRAAQEEGRRLARVEMASNMLKAGMSVDLIKSITHLTDAEIAAL</sequence>
<evidence type="ECO:0000313" key="2">
    <source>
        <dbReference type="Proteomes" id="UP000886829"/>
    </source>
</evidence>
<organism evidence="1 2">
    <name type="scientific">Candidatus Anaerobiospirillum pullistercoris</name>
    <dbReference type="NCBI Taxonomy" id="2838452"/>
    <lineage>
        <taxon>Bacteria</taxon>
        <taxon>Pseudomonadati</taxon>
        <taxon>Pseudomonadota</taxon>
        <taxon>Gammaproteobacteria</taxon>
        <taxon>Aeromonadales</taxon>
        <taxon>Succinivibrionaceae</taxon>
        <taxon>Anaerobiospirillum</taxon>
    </lineage>
</organism>
<name>A0A9D2B0R1_9GAMM</name>
<reference evidence="1" key="1">
    <citation type="journal article" date="2021" name="PeerJ">
        <title>Extensive microbial diversity within the chicken gut microbiome revealed by metagenomics and culture.</title>
        <authorList>
            <person name="Gilroy R."/>
            <person name="Ravi A."/>
            <person name="Getino M."/>
            <person name="Pursley I."/>
            <person name="Horton D.L."/>
            <person name="Alikhan N.F."/>
            <person name="Baker D."/>
            <person name="Gharbi K."/>
            <person name="Hall N."/>
            <person name="Watson M."/>
            <person name="Adriaenssens E.M."/>
            <person name="Foster-Nyarko E."/>
            <person name="Jarju S."/>
            <person name="Secka A."/>
            <person name="Antonio M."/>
            <person name="Oren A."/>
            <person name="Chaudhuri R.R."/>
            <person name="La Ragione R."/>
            <person name="Hildebrand F."/>
            <person name="Pallen M.J."/>
        </authorList>
    </citation>
    <scope>NUCLEOTIDE SEQUENCE</scope>
    <source>
        <strain evidence="1">USASDec5-558</strain>
    </source>
</reference>
<gene>
    <name evidence="1" type="ORF">H9850_05330</name>
</gene>
<proteinExistence type="predicted"/>
<dbReference type="Proteomes" id="UP000886829">
    <property type="component" value="Unassembled WGS sequence"/>
</dbReference>
<dbReference type="AlphaFoldDB" id="A0A9D2B0R1"/>
<reference evidence="1" key="2">
    <citation type="submission" date="2021-04" db="EMBL/GenBank/DDBJ databases">
        <authorList>
            <person name="Gilroy R."/>
        </authorList>
    </citation>
    <scope>NUCLEOTIDE SEQUENCE</scope>
    <source>
        <strain evidence="1">USASDec5-558</strain>
    </source>
</reference>
<evidence type="ECO:0000313" key="1">
    <source>
        <dbReference type="EMBL" id="HIX56875.1"/>
    </source>
</evidence>
<dbReference type="EMBL" id="DXEV01000102">
    <property type="protein sequence ID" value="HIX56875.1"/>
    <property type="molecule type" value="Genomic_DNA"/>
</dbReference>
<comment type="caution">
    <text evidence="1">The sequence shown here is derived from an EMBL/GenBank/DDBJ whole genome shotgun (WGS) entry which is preliminary data.</text>
</comment>
<accession>A0A9D2B0R1</accession>